<name>A0A848LNR5_9BACT</name>
<keyword evidence="2" id="KW-1133">Transmembrane helix</keyword>
<dbReference type="EMBL" id="JABBJJ010000186">
    <property type="protein sequence ID" value="NMO19488.1"/>
    <property type="molecule type" value="Genomic_DNA"/>
</dbReference>
<comment type="caution">
    <text evidence="3">The sequence shown here is derived from an EMBL/GenBank/DDBJ whole genome shotgun (WGS) entry which is preliminary data.</text>
</comment>
<feature type="transmembrane region" description="Helical" evidence="2">
    <location>
        <begin position="180"/>
        <end position="199"/>
    </location>
</feature>
<dbReference type="Proteomes" id="UP000518300">
    <property type="component" value="Unassembled WGS sequence"/>
</dbReference>
<proteinExistence type="predicted"/>
<reference evidence="3 4" key="1">
    <citation type="submission" date="2020-04" db="EMBL/GenBank/DDBJ databases">
        <title>Draft genome of Pyxidicoccus fallax type strain.</title>
        <authorList>
            <person name="Whitworth D.E."/>
        </authorList>
    </citation>
    <scope>NUCLEOTIDE SEQUENCE [LARGE SCALE GENOMIC DNA]</scope>
    <source>
        <strain evidence="3 4">DSM 14698</strain>
    </source>
</reference>
<evidence type="ECO:0000313" key="4">
    <source>
        <dbReference type="Proteomes" id="UP000518300"/>
    </source>
</evidence>
<feature type="transmembrane region" description="Helical" evidence="2">
    <location>
        <begin position="211"/>
        <end position="228"/>
    </location>
</feature>
<feature type="region of interest" description="Disordered" evidence="1">
    <location>
        <begin position="1"/>
        <end position="70"/>
    </location>
</feature>
<accession>A0A848LNR5</accession>
<keyword evidence="2" id="KW-0472">Membrane</keyword>
<feature type="transmembrane region" description="Helical" evidence="2">
    <location>
        <begin position="261"/>
        <end position="278"/>
    </location>
</feature>
<sequence length="281" mass="29841">MPDSPRLHPPTQRLDEDAAEARLPDVAAWSPPEPEPEPEAVLPPSEAPRKARPAPPLVQTPYLQPLTGKPTPPLDLPLPVLVLTEQVRRVPEAERPELATRLNTLLEQMGQAGGDRQVADTFHRLLETGKLEGLVDTRGRTCRAVAVEALLSLGYPYALEVRPEDLEHLRTHGRARAAPGPGALLPVGVLIAGLGMQSIQELTRPGGPDSLVTTQVGLAVLALMALWLAPPRSPVYRLGLGLLALVSVLAVGLPLVADTPAGMWAGLAGLVAVFLAALRES</sequence>
<keyword evidence="2" id="KW-0812">Transmembrane</keyword>
<protein>
    <submittedName>
        <fullName evidence="3">Uncharacterized protein</fullName>
    </submittedName>
</protein>
<feature type="compositionally biased region" description="Basic and acidic residues" evidence="1">
    <location>
        <begin position="13"/>
        <end position="23"/>
    </location>
</feature>
<dbReference type="RefSeq" id="WP_169348734.1">
    <property type="nucleotide sequence ID" value="NZ_JABBJJ010000186.1"/>
</dbReference>
<keyword evidence="4" id="KW-1185">Reference proteome</keyword>
<feature type="transmembrane region" description="Helical" evidence="2">
    <location>
        <begin position="235"/>
        <end position="255"/>
    </location>
</feature>
<gene>
    <name evidence="3" type="ORF">HG543_32130</name>
</gene>
<evidence type="ECO:0000256" key="2">
    <source>
        <dbReference type="SAM" id="Phobius"/>
    </source>
</evidence>
<organism evidence="3 4">
    <name type="scientific">Pyxidicoccus fallax</name>
    <dbReference type="NCBI Taxonomy" id="394095"/>
    <lineage>
        <taxon>Bacteria</taxon>
        <taxon>Pseudomonadati</taxon>
        <taxon>Myxococcota</taxon>
        <taxon>Myxococcia</taxon>
        <taxon>Myxococcales</taxon>
        <taxon>Cystobacterineae</taxon>
        <taxon>Myxococcaceae</taxon>
        <taxon>Pyxidicoccus</taxon>
    </lineage>
</organism>
<dbReference type="AlphaFoldDB" id="A0A848LNR5"/>
<evidence type="ECO:0000313" key="3">
    <source>
        <dbReference type="EMBL" id="NMO19488.1"/>
    </source>
</evidence>
<evidence type="ECO:0000256" key="1">
    <source>
        <dbReference type="SAM" id="MobiDB-lite"/>
    </source>
</evidence>